<dbReference type="PROSITE" id="PS50110">
    <property type="entry name" value="RESPONSE_REGULATORY"/>
    <property type="match status" value="1"/>
</dbReference>
<keyword evidence="3" id="KW-0963">Cytoplasm</keyword>
<keyword evidence="8" id="KW-0804">Transcription</keyword>
<dbReference type="PROSITE" id="PS01124">
    <property type="entry name" value="HTH_ARAC_FAMILY_2"/>
    <property type="match status" value="1"/>
</dbReference>
<evidence type="ECO:0000313" key="14">
    <source>
        <dbReference type="Proteomes" id="UP000273083"/>
    </source>
</evidence>
<dbReference type="AlphaFoldDB" id="A0A3N1XZZ9"/>
<feature type="domain" description="Response regulatory" evidence="12">
    <location>
        <begin position="3"/>
        <end position="119"/>
    </location>
</feature>
<keyword evidence="7" id="KW-0238">DNA-binding</keyword>
<dbReference type="GO" id="GO:0003700">
    <property type="term" value="F:DNA-binding transcription factor activity"/>
    <property type="evidence" value="ECO:0007669"/>
    <property type="project" value="InterPro"/>
</dbReference>
<dbReference type="EMBL" id="RJVG01000002">
    <property type="protein sequence ID" value="ROR30527.1"/>
    <property type="molecule type" value="Genomic_DNA"/>
</dbReference>
<feature type="domain" description="HTH araC/xylS-type" evidence="11">
    <location>
        <begin position="158"/>
        <end position="256"/>
    </location>
</feature>
<dbReference type="InterPro" id="IPR051552">
    <property type="entry name" value="HptR"/>
</dbReference>
<dbReference type="GO" id="GO:0000160">
    <property type="term" value="P:phosphorelay signal transduction system"/>
    <property type="evidence" value="ECO:0007669"/>
    <property type="project" value="UniProtKB-KW"/>
</dbReference>
<gene>
    <name evidence="13" type="ORF">EDD66_102179</name>
</gene>
<evidence type="ECO:0000256" key="1">
    <source>
        <dbReference type="ARBA" id="ARBA00004496"/>
    </source>
</evidence>
<evidence type="ECO:0000259" key="12">
    <source>
        <dbReference type="PROSITE" id="PS50110"/>
    </source>
</evidence>
<dbReference type="SUPFAM" id="SSF52172">
    <property type="entry name" value="CheY-like"/>
    <property type="match status" value="1"/>
</dbReference>
<dbReference type="Pfam" id="PF12833">
    <property type="entry name" value="HTH_18"/>
    <property type="match status" value="1"/>
</dbReference>
<keyword evidence="14" id="KW-1185">Reference proteome</keyword>
<protein>
    <recommendedName>
        <fullName evidence="2">Stage 0 sporulation protein A homolog</fullName>
    </recommendedName>
</protein>
<reference evidence="13 14" key="1">
    <citation type="submission" date="2018-11" db="EMBL/GenBank/DDBJ databases">
        <title>Genomic Encyclopedia of Type Strains, Phase IV (KMG-IV): sequencing the most valuable type-strain genomes for metagenomic binning, comparative biology and taxonomic classification.</title>
        <authorList>
            <person name="Goeker M."/>
        </authorList>
    </citation>
    <scope>NUCLEOTIDE SEQUENCE [LARGE SCALE GENOMIC DNA]</scope>
    <source>
        <strain evidence="13 14">DSM 26537</strain>
    </source>
</reference>
<keyword evidence="6" id="KW-0805">Transcription regulation</keyword>
<evidence type="ECO:0000256" key="2">
    <source>
        <dbReference type="ARBA" id="ARBA00018672"/>
    </source>
</evidence>
<evidence type="ECO:0000256" key="6">
    <source>
        <dbReference type="ARBA" id="ARBA00023015"/>
    </source>
</evidence>
<dbReference type="SUPFAM" id="SSF46689">
    <property type="entry name" value="Homeodomain-like"/>
    <property type="match status" value="2"/>
</dbReference>
<dbReference type="InterPro" id="IPR011006">
    <property type="entry name" value="CheY-like_superfamily"/>
</dbReference>
<comment type="caution">
    <text evidence="13">The sequence shown here is derived from an EMBL/GenBank/DDBJ whole genome shotgun (WGS) entry which is preliminary data.</text>
</comment>
<comment type="function">
    <text evidence="9">May play the central regulatory role in sporulation. It may be an element of the effector pathway responsible for the activation of sporulation genes in response to nutritional stress. Spo0A may act in concert with spo0H (a sigma factor) to control the expression of some genes that are critical to the sporulation process.</text>
</comment>
<dbReference type="InterPro" id="IPR018060">
    <property type="entry name" value="HTH_AraC"/>
</dbReference>
<sequence>MLKIIIVEDEDIIRKGLVFTIDWLSMDCIIVAEASDGQEGLEKIIEFQPDVVITDIKMPKLDGIEMIRQARCHAKFKSIILTSYTEFDYAKKAIELKAYDYLVKPVDEIKIKNIMEALHDEIDNHKEVEFVLETSKNGSCMDLNYYITLDNSENCYVAQAIQKIKENYADKISIESIAAELGVSSSYLSRKFKDITEHTFLDLLNSYRVQQAIKLLNTGKYRVYEISDMVGFSDYKHFCTVFKRYTLMSPTCFIKKRR</sequence>
<dbReference type="RefSeq" id="WP_123608226.1">
    <property type="nucleotide sequence ID" value="NZ_RJVG01000002.1"/>
</dbReference>
<evidence type="ECO:0000313" key="13">
    <source>
        <dbReference type="EMBL" id="ROR30527.1"/>
    </source>
</evidence>
<proteinExistence type="predicted"/>
<dbReference type="PANTHER" id="PTHR42713">
    <property type="entry name" value="HISTIDINE KINASE-RELATED"/>
    <property type="match status" value="1"/>
</dbReference>
<evidence type="ECO:0000259" key="11">
    <source>
        <dbReference type="PROSITE" id="PS01124"/>
    </source>
</evidence>
<evidence type="ECO:0000256" key="4">
    <source>
        <dbReference type="ARBA" id="ARBA00022553"/>
    </source>
</evidence>
<evidence type="ECO:0000256" key="9">
    <source>
        <dbReference type="ARBA" id="ARBA00024867"/>
    </source>
</evidence>
<evidence type="ECO:0000256" key="7">
    <source>
        <dbReference type="ARBA" id="ARBA00023125"/>
    </source>
</evidence>
<dbReference type="GO" id="GO:0043565">
    <property type="term" value="F:sequence-specific DNA binding"/>
    <property type="evidence" value="ECO:0007669"/>
    <property type="project" value="InterPro"/>
</dbReference>
<dbReference type="GO" id="GO:0005737">
    <property type="term" value="C:cytoplasm"/>
    <property type="evidence" value="ECO:0007669"/>
    <property type="project" value="UniProtKB-SubCell"/>
</dbReference>
<dbReference type="SMART" id="SM00448">
    <property type="entry name" value="REC"/>
    <property type="match status" value="1"/>
</dbReference>
<dbReference type="Proteomes" id="UP000273083">
    <property type="component" value="Unassembled WGS sequence"/>
</dbReference>
<keyword evidence="5" id="KW-0902">Two-component regulatory system</keyword>
<keyword evidence="4 10" id="KW-0597">Phosphoprotein</keyword>
<organism evidence="13 14">
    <name type="scientific">Mobilisporobacter senegalensis</name>
    <dbReference type="NCBI Taxonomy" id="1329262"/>
    <lineage>
        <taxon>Bacteria</taxon>
        <taxon>Bacillati</taxon>
        <taxon>Bacillota</taxon>
        <taxon>Clostridia</taxon>
        <taxon>Lachnospirales</taxon>
        <taxon>Lachnospiraceae</taxon>
        <taxon>Mobilisporobacter</taxon>
    </lineage>
</organism>
<evidence type="ECO:0000256" key="8">
    <source>
        <dbReference type="ARBA" id="ARBA00023163"/>
    </source>
</evidence>
<dbReference type="CDD" id="cd17536">
    <property type="entry name" value="REC_YesN-like"/>
    <property type="match status" value="1"/>
</dbReference>
<comment type="subcellular location">
    <subcellularLocation>
        <location evidence="1">Cytoplasm</location>
    </subcellularLocation>
</comment>
<dbReference type="SMART" id="SM00342">
    <property type="entry name" value="HTH_ARAC"/>
    <property type="match status" value="1"/>
</dbReference>
<dbReference type="InterPro" id="IPR009057">
    <property type="entry name" value="Homeodomain-like_sf"/>
</dbReference>
<dbReference type="Gene3D" id="3.40.50.2300">
    <property type="match status" value="1"/>
</dbReference>
<dbReference type="Gene3D" id="1.10.10.60">
    <property type="entry name" value="Homeodomain-like"/>
    <property type="match status" value="2"/>
</dbReference>
<dbReference type="PANTHER" id="PTHR42713:SF3">
    <property type="entry name" value="TRANSCRIPTIONAL REGULATORY PROTEIN HPTR"/>
    <property type="match status" value="1"/>
</dbReference>
<evidence type="ECO:0000256" key="3">
    <source>
        <dbReference type="ARBA" id="ARBA00022490"/>
    </source>
</evidence>
<name>A0A3N1XZZ9_9FIRM</name>
<feature type="modified residue" description="4-aspartylphosphate" evidence="10">
    <location>
        <position position="55"/>
    </location>
</feature>
<dbReference type="InterPro" id="IPR001789">
    <property type="entry name" value="Sig_transdc_resp-reg_receiver"/>
</dbReference>
<evidence type="ECO:0000256" key="10">
    <source>
        <dbReference type="PROSITE-ProRule" id="PRU00169"/>
    </source>
</evidence>
<evidence type="ECO:0000256" key="5">
    <source>
        <dbReference type="ARBA" id="ARBA00023012"/>
    </source>
</evidence>
<accession>A0A3N1XZZ9</accession>
<dbReference type="Pfam" id="PF00072">
    <property type="entry name" value="Response_reg"/>
    <property type="match status" value="1"/>
</dbReference>
<dbReference type="OrthoDB" id="1769137at2"/>